<dbReference type="Proteomes" id="UP000823775">
    <property type="component" value="Unassembled WGS sequence"/>
</dbReference>
<evidence type="ECO:0000313" key="1">
    <source>
        <dbReference type="EMBL" id="MCD7463455.1"/>
    </source>
</evidence>
<evidence type="ECO:0000313" key="2">
    <source>
        <dbReference type="Proteomes" id="UP000823775"/>
    </source>
</evidence>
<organism evidence="1 2">
    <name type="scientific">Datura stramonium</name>
    <name type="common">Jimsonweed</name>
    <name type="synonym">Common thornapple</name>
    <dbReference type="NCBI Taxonomy" id="4076"/>
    <lineage>
        <taxon>Eukaryota</taxon>
        <taxon>Viridiplantae</taxon>
        <taxon>Streptophyta</taxon>
        <taxon>Embryophyta</taxon>
        <taxon>Tracheophyta</taxon>
        <taxon>Spermatophyta</taxon>
        <taxon>Magnoliopsida</taxon>
        <taxon>eudicotyledons</taxon>
        <taxon>Gunneridae</taxon>
        <taxon>Pentapetalae</taxon>
        <taxon>asterids</taxon>
        <taxon>lamiids</taxon>
        <taxon>Solanales</taxon>
        <taxon>Solanaceae</taxon>
        <taxon>Solanoideae</taxon>
        <taxon>Datureae</taxon>
        <taxon>Datura</taxon>
    </lineage>
</organism>
<comment type="caution">
    <text evidence="1">The sequence shown here is derived from an EMBL/GenBank/DDBJ whole genome shotgun (WGS) entry which is preliminary data.</text>
</comment>
<accession>A0ABS8SXC5</accession>
<proteinExistence type="predicted"/>
<protein>
    <submittedName>
        <fullName evidence="1">Uncharacterized protein</fullName>
    </submittedName>
</protein>
<keyword evidence="2" id="KW-1185">Reference proteome</keyword>
<dbReference type="EMBL" id="JACEIK010000889">
    <property type="protein sequence ID" value="MCD7463455.1"/>
    <property type="molecule type" value="Genomic_DNA"/>
</dbReference>
<sequence length="132" mass="14581">MGVLKSGNCFRRSISRHGGDSRNVKELQKAGMYSCSALLHLMKTINANAGRPEIDNVAPIPEEIEINNVAPAPEQIDMPAAAPVNNNIGRRLLCITVHNEMDIQELFDPLPAQITFVRPAEGMTDREYDILI</sequence>
<name>A0ABS8SXC5_DATST</name>
<gene>
    <name evidence="1" type="ORF">HAX54_050616</name>
</gene>
<reference evidence="1 2" key="1">
    <citation type="journal article" date="2021" name="BMC Genomics">
        <title>Datura genome reveals duplications of psychoactive alkaloid biosynthetic genes and high mutation rate following tissue culture.</title>
        <authorList>
            <person name="Rajewski A."/>
            <person name="Carter-House D."/>
            <person name="Stajich J."/>
            <person name="Litt A."/>
        </authorList>
    </citation>
    <scope>NUCLEOTIDE SEQUENCE [LARGE SCALE GENOMIC DNA]</scope>
    <source>
        <strain evidence="1">AR-01</strain>
    </source>
</reference>